<name>A0ABR3FVZ1_9AGAR</name>
<evidence type="ECO:0000313" key="3">
    <source>
        <dbReference type="EMBL" id="KAL0579623.1"/>
    </source>
</evidence>
<dbReference type="PANTHER" id="PTHR35596:SF1">
    <property type="entry name" value="MICROBIAL-TYPE PARG CATALYTIC DOMAIN-CONTAINING PROTEIN"/>
    <property type="match status" value="1"/>
</dbReference>
<dbReference type="InterPro" id="IPR012664">
    <property type="entry name" value="CHP02452"/>
</dbReference>
<evidence type="ECO:0000259" key="2">
    <source>
        <dbReference type="Pfam" id="PF10021"/>
    </source>
</evidence>
<dbReference type="Pfam" id="PF10021">
    <property type="entry name" value="PARG_cat_microb"/>
    <property type="match status" value="1"/>
</dbReference>
<organism evidence="3 4">
    <name type="scientific">Marasmius crinis-equi</name>
    <dbReference type="NCBI Taxonomy" id="585013"/>
    <lineage>
        <taxon>Eukaryota</taxon>
        <taxon>Fungi</taxon>
        <taxon>Dikarya</taxon>
        <taxon>Basidiomycota</taxon>
        <taxon>Agaricomycotina</taxon>
        <taxon>Agaricomycetes</taxon>
        <taxon>Agaricomycetidae</taxon>
        <taxon>Agaricales</taxon>
        <taxon>Marasmiineae</taxon>
        <taxon>Marasmiaceae</taxon>
        <taxon>Marasmius</taxon>
    </lineage>
</organism>
<dbReference type="InterPro" id="IPR043472">
    <property type="entry name" value="Macro_dom-like"/>
</dbReference>
<dbReference type="PIRSF" id="PIRSF014899">
    <property type="entry name" value="UCP014899"/>
    <property type="match status" value="1"/>
</dbReference>
<comment type="caution">
    <text evidence="3">The sequence shown here is derived from an EMBL/GenBank/DDBJ whole genome shotgun (WGS) entry which is preliminary data.</text>
</comment>
<dbReference type="InterPro" id="IPR019261">
    <property type="entry name" value="PARG_cat_microbial"/>
</dbReference>
<evidence type="ECO:0000256" key="1">
    <source>
        <dbReference type="SAM" id="MobiDB-lite"/>
    </source>
</evidence>
<dbReference type="NCBIfam" id="TIGR02452">
    <property type="entry name" value="TIGR02452 family protein"/>
    <property type="match status" value="1"/>
</dbReference>
<dbReference type="Proteomes" id="UP001465976">
    <property type="component" value="Unassembled WGS sequence"/>
</dbReference>
<protein>
    <recommendedName>
        <fullName evidence="2">Microbial-type PARG catalytic domain-containing protein</fullName>
    </recommendedName>
</protein>
<feature type="domain" description="Microbial-type PARG catalytic" evidence="2">
    <location>
        <begin position="25"/>
        <end position="181"/>
    </location>
</feature>
<proteinExistence type="predicted"/>
<evidence type="ECO:0000313" key="4">
    <source>
        <dbReference type="Proteomes" id="UP001465976"/>
    </source>
</evidence>
<sequence>MSVSKFFKPKPKPKNNGRTPRMKIAEETLDAIEEGSYTLNGTPHPFDIERLKRDTKYYAPDSLLSNWRNPSTSAGNSSGKTETSLLEIRTLEGARYLASNLPSGSRDSIGILNFASAKKPGGGFLTGAQAQEESIARSSTLYPSLMTNVAQTFYSYHKLRAQNFHYSHAMIYSPGVTIFRDDDGGWLEPLDVDVLTSPAVNAGEVRQRMKDPEWMKGSDSESGVEEKIEKEMTERMARILYLFEIKGAKNIVLGSYGTGVFQNKVEMVARLWAELLLVPNARFLNSFDRIVFAVVGGGTFETFNDVFKVYGHGTAGS</sequence>
<dbReference type="EMBL" id="JBAHYK010000053">
    <property type="protein sequence ID" value="KAL0579623.1"/>
    <property type="molecule type" value="Genomic_DNA"/>
</dbReference>
<keyword evidence="4" id="KW-1185">Reference proteome</keyword>
<dbReference type="SUPFAM" id="SSF52949">
    <property type="entry name" value="Macro domain-like"/>
    <property type="match status" value="1"/>
</dbReference>
<feature type="region of interest" description="Disordered" evidence="1">
    <location>
        <begin position="1"/>
        <end position="21"/>
    </location>
</feature>
<accession>A0ABR3FVZ1</accession>
<dbReference type="PANTHER" id="PTHR35596">
    <property type="entry name" value="DUF2263 DOMAIN-CONTAINING PROTEIN"/>
    <property type="match status" value="1"/>
</dbReference>
<reference evidence="3 4" key="1">
    <citation type="submission" date="2024-02" db="EMBL/GenBank/DDBJ databases">
        <title>A draft genome for the cacao thread blight pathogen Marasmius crinis-equi.</title>
        <authorList>
            <person name="Cohen S.P."/>
            <person name="Baruah I.K."/>
            <person name="Amoako-Attah I."/>
            <person name="Bukari Y."/>
            <person name="Meinhardt L.W."/>
            <person name="Bailey B.A."/>
        </authorList>
    </citation>
    <scope>NUCLEOTIDE SEQUENCE [LARGE SCALE GENOMIC DNA]</scope>
    <source>
        <strain evidence="3 4">GH-76</strain>
    </source>
</reference>
<dbReference type="Gene3D" id="3.40.220.10">
    <property type="entry name" value="Leucine Aminopeptidase, subunit E, domain 1"/>
    <property type="match status" value="1"/>
</dbReference>
<gene>
    <name evidence="3" type="ORF">V5O48_002395</name>
</gene>